<feature type="compositionally biased region" description="Polar residues" evidence="9">
    <location>
        <begin position="175"/>
        <end position="184"/>
    </location>
</feature>
<keyword evidence="8" id="KW-0539">Nucleus</keyword>
<sequence length="997" mass="109783">MVPQNSEFTRKLRAAVRAKIEEFGIDVDDELPDYVMIMVGNKKDKMRMKTDLRLFLGDKTPDFVEWLFGFFQKVKNATALSSTSSAQQLQNSAEILTDKEKKRATAERTASKGNGEGKAAEKVSSLAEKPMKRGGRTKELAKSMDKTNANGPSSADSSTSLSRERGVPRHPPQQKGRQPSSNHHSAVPKSRAPSRSRSPPRHDRGGGGGTKRTPPRRTRPSPKGHSGDHSISPDRKPVVLPSKGPPALRSVVSVPVQFTPTAHPRVHAIARSPSPTVSPSPLSPASTRPLSVGSSPKVLLSGGVVPVETAVTTTNYAKVIVNQLDIAVATAKGVDRRRPMLEEQPTNETDVVIPRKQKFIRTIHALSPHPKATLAENTQQKEQSSNVVLAKPPRRRVVFGGGSLIFQRAIQQQTTTANSATSPPKEQQKATVVVRPQVRVLSVPFSGTPESAEGDGLMAVEAQPTAKRPPQRLTLIATQQQTGASIFQRAIKETKRQRTAAAEDGEGAERRPKRVSAEGVESNNENGGDEHAEIGVRKRLRLEVDQQPQLRVEAPKHVHVENEEDRTEEVREQKQQQEDEEVLTIDMSRTIRRKREIRRPRIGLELVKEHITGAHVAKDRAEKEKEQERVQEQEQSPNPANEHQKDETEKVESTEEKEDEAGRGSRVSPERTFHLNRNWASNASAMTTTSAPIWDGRIEIDDMSSTDDEAEIDAVLEDAQRLRKIALERELPPTAALSRPLLYNPLEFSISTETGLISPSDAALLPAVTYKQRQLVMLSGSSSTEQQQLNSNGVTSPTVDGITAAATACASSAAVAQQQRPHATVAPTTTIQAAPATMIVHQQYHYHHQQQQLNQFSHPYSPGYVPSAAMAYHQGGAYRYQLNRGSMSKVYTGRNKTQFATHQQNVSIEGKESLKQQVHALREQHKQKSLSLQHQLEEQRLLLGQLQKMAPTAELGHRKEMLLRVRQMDALIGQLKSELNDICEHISSATKSGGGAT</sequence>
<evidence type="ECO:0000256" key="2">
    <source>
        <dbReference type="ARBA" id="ARBA00008423"/>
    </source>
</evidence>
<dbReference type="PANTHER" id="PTHR14738">
    <property type="entry name" value="ZINC FINGER CCCH DOMAIN-CONTAINING PROTEIN 14"/>
    <property type="match status" value="1"/>
</dbReference>
<feature type="compositionally biased region" description="Basic and acidic residues" evidence="9">
    <location>
        <begin position="642"/>
        <end position="671"/>
    </location>
</feature>
<evidence type="ECO:0000256" key="7">
    <source>
        <dbReference type="ARBA" id="ARBA00022833"/>
    </source>
</evidence>
<dbReference type="Gene3D" id="1.20.1390.10">
    <property type="entry name" value="PWI domain"/>
    <property type="match status" value="1"/>
</dbReference>
<feature type="region of interest" description="Disordered" evidence="9">
    <location>
        <begin position="494"/>
        <end position="536"/>
    </location>
</feature>
<keyword evidence="6" id="KW-0863">Zinc-finger</keyword>
<feature type="region of interest" description="Disordered" evidence="9">
    <location>
        <begin position="615"/>
        <end position="671"/>
    </location>
</feature>
<keyword evidence="7" id="KW-0862">Zinc</keyword>
<comment type="similarity">
    <text evidence="2">Belongs to the ZC3H14 family.</text>
</comment>
<feature type="compositionally biased region" description="Basic and acidic residues" evidence="9">
    <location>
        <begin position="615"/>
        <end position="632"/>
    </location>
</feature>
<feature type="compositionally biased region" description="Basic and acidic residues" evidence="9">
    <location>
        <begin position="136"/>
        <end position="145"/>
    </location>
</feature>
<keyword evidence="4" id="KW-0479">Metal-binding</keyword>
<keyword evidence="5" id="KW-0677">Repeat</keyword>
<feature type="region of interest" description="Disordered" evidence="9">
    <location>
        <begin position="553"/>
        <end position="585"/>
    </location>
</feature>
<dbReference type="InterPro" id="IPR040366">
    <property type="entry name" value="Nab2/ZC3H14"/>
</dbReference>
<feature type="compositionally biased region" description="Polar residues" evidence="9">
    <location>
        <begin position="146"/>
        <end position="161"/>
    </location>
</feature>
<feature type="compositionally biased region" description="Basic and acidic residues" evidence="9">
    <location>
        <begin position="568"/>
        <end position="577"/>
    </location>
</feature>
<feature type="compositionally biased region" description="Low complexity" evidence="9">
    <location>
        <begin position="188"/>
        <end position="197"/>
    </location>
</feature>
<name>A0A183BL40_GLOPA</name>
<dbReference type="PANTHER" id="PTHR14738:SF29">
    <property type="entry name" value="ZINC FINGER CCCH DOMAIN-CONTAINING PROTEIN 14"/>
    <property type="match status" value="1"/>
</dbReference>
<dbReference type="WBParaSite" id="GPLIN_000132200">
    <property type="protein sequence ID" value="GPLIN_000132200"/>
    <property type="gene ID" value="GPLIN_000132200"/>
</dbReference>
<dbReference type="AlphaFoldDB" id="A0A183BL40"/>
<feature type="compositionally biased region" description="Basic and acidic residues" evidence="9">
    <location>
        <begin position="225"/>
        <end position="237"/>
    </location>
</feature>
<accession>A0A183BL40</accession>
<dbReference type="GO" id="GO:0005634">
    <property type="term" value="C:nucleus"/>
    <property type="evidence" value="ECO:0007669"/>
    <property type="project" value="UniProtKB-SubCell"/>
</dbReference>
<dbReference type="GO" id="GO:0008143">
    <property type="term" value="F:poly(A) binding"/>
    <property type="evidence" value="ECO:0007669"/>
    <property type="project" value="InterPro"/>
</dbReference>
<proteinExistence type="inferred from homology"/>
<evidence type="ECO:0000313" key="11">
    <source>
        <dbReference type="WBParaSite" id="GPLIN_000132200"/>
    </source>
</evidence>
<protein>
    <recommendedName>
        <fullName evidence="3">Zinc finger CCCH domain-containing protein 14</fullName>
    </recommendedName>
</protein>
<keyword evidence="10" id="KW-1185">Reference proteome</keyword>
<reference evidence="10" key="1">
    <citation type="submission" date="2013-12" db="EMBL/GenBank/DDBJ databases">
        <authorList>
            <person name="Aslett M."/>
        </authorList>
    </citation>
    <scope>NUCLEOTIDE SEQUENCE [LARGE SCALE GENOMIC DNA]</scope>
    <source>
        <strain evidence="10">Lindley</strain>
    </source>
</reference>
<feature type="compositionally biased region" description="Basic and acidic residues" evidence="9">
    <location>
        <begin position="96"/>
        <end position="110"/>
    </location>
</feature>
<evidence type="ECO:0000256" key="5">
    <source>
        <dbReference type="ARBA" id="ARBA00022737"/>
    </source>
</evidence>
<dbReference type="Proteomes" id="UP000050741">
    <property type="component" value="Unassembled WGS sequence"/>
</dbReference>
<organism evidence="10 11">
    <name type="scientific">Globodera pallida</name>
    <name type="common">Potato cyst nematode worm</name>
    <name type="synonym">Heterodera pallida</name>
    <dbReference type="NCBI Taxonomy" id="36090"/>
    <lineage>
        <taxon>Eukaryota</taxon>
        <taxon>Metazoa</taxon>
        <taxon>Ecdysozoa</taxon>
        <taxon>Nematoda</taxon>
        <taxon>Chromadorea</taxon>
        <taxon>Rhabditida</taxon>
        <taxon>Tylenchina</taxon>
        <taxon>Tylenchomorpha</taxon>
        <taxon>Tylenchoidea</taxon>
        <taxon>Heteroderidae</taxon>
        <taxon>Heteroderinae</taxon>
        <taxon>Globodera</taxon>
    </lineage>
</organism>
<evidence type="ECO:0000256" key="6">
    <source>
        <dbReference type="ARBA" id="ARBA00022771"/>
    </source>
</evidence>
<dbReference type="GO" id="GO:0005737">
    <property type="term" value="C:cytoplasm"/>
    <property type="evidence" value="ECO:0007669"/>
    <property type="project" value="TreeGrafter"/>
</dbReference>
<reference evidence="11" key="3">
    <citation type="submission" date="2016-06" db="UniProtKB">
        <authorList>
            <consortium name="WormBaseParasite"/>
        </authorList>
    </citation>
    <scope>IDENTIFICATION</scope>
</reference>
<evidence type="ECO:0000256" key="3">
    <source>
        <dbReference type="ARBA" id="ARBA00015071"/>
    </source>
</evidence>
<feature type="region of interest" description="Disordered" evidence="9">
    <location>
        <begin position="270"/>
        <end position="294"/>
    </location>
</feature>
<comment type="subcellular location">
    <subcellularLocation>
        <location evidence="1">Nucleus</location>
    </subcellularLocation>
</comment>
<feature type="compositionally biased region" description="Low complexity" evidence="9">
    <location>
        <begin position="84"/>
        <end position="93"/>
    </location>
</feature>
<evidence type="ECO:0000256" key="9">
    <source>
        <dbReference type="SAM" id="MobiDB-lite"/>
    </source>
</evidence>
<dbReference type="GO" id="GO:0008270">
    <property type="term" value="F:zinc ion binding"/>
    <property type="evidence" value="ECO:0007669"/>
    <property type="project" value="UniProtKB-KW"/>
</dbReference>
<evidence type="ECO:0000256" key="8">
    <source>
        <dbReference type="ARBA" id="ARBA00023242"/>
    </source>
</evidence>
<feature type="compositionally biased region" description="Basic residues" evidence="9">
    <location>
        <begin position="213"/>
        <end position="222"/>
    </location>
</feature>
<reference evidence="10" key="2">
    <citation type="submission" date="2014-05" db="EMBL/GenBank/DDBJ databases">
        <title>The genome and life-stage specific transcriptomes of Globodera pallida elucidate key aspects of plant parasitism by a cyst nematode.</title>
        <authorList>
            <person name="Cotton J.A."/>
            <person name="Lilley C.J."/>
            <person name="Jones L.M."/>
            <person name="Kikuchi T."/>
            <person name="Reid A.J."/>
            <person name="Thorpe P."/>
            <person name="Tsai I.J."/>
            <person name="Beasley H."/>
            <person name="Blok V."/>
            <person name="Cock P.J.A."/>
            <person name="Van den Akker S.E."/>
            <person name="Holroyd N."/>
            <person name="Hunt M."/>
            <person name="Mantelin S."/>
            <person name="Naghra H."/>
            <person name="Pain A."/>
            <person name="Palomares-Rius J.E."/>
            <person name="Zarowiecki M."/>
            <person name="Berriman M."/>
            <person name="Jones J.T."/>
            <person name="Urwin P.E."/>
        </authorList>
    </citation>
    <scope>NUCLEOTIDE SEQUENCE [LARGE SCALE GENOMIC DNA]</scope>
    <source>
        <strain evidence="10">Lindley</strain>
    </source>
</reference>
<feature type="region of interest" description="Disordered" evidence="9">
    <location>
        <begin position="84"/>
        <end position="247"/>
    </location>
</feature>
<dbReference type="GO" id="GO:0043488">
    <property type="term" value="P:regulation of mRNA stability"/>
    <property type="evidence" value="ECO:0007669"/>
    <property type="project" value="InterPro"/>
</dbReference>
<evidence type="ECO:0000256" key="1">
    <source>
        <dbReference type="ARBA" id="ARBA00004123"/>
    </source>
</evidence>
<evidence type="ECO:0000256" key="4">
    <source>
        <dbReference type="ARBA" id="ARBA00022723"/>
    </source>
</evidence>
<evidence type="ECO:0000313" key="10">
    <source>
        <dbReference type="Proteomes" id="UP000050741"/>
    </source>
</evidence>